<sequence length="56" mass="6042">LPWPTSNEDFVELFTTIGNVDRAEIRYELTGFARGNGVGSIDIPANAETAIGKPYG</sequence>
<dbReference type="GO" id="GO:0003676">
    <property type="term" value="F:nucleic acid binding"/>
    <property type="evidence" value="ECO:0007669"/>
    <property type="project" value="InterPro"/>
</dbReference>
<dbReference type="EMBL" id="ML994635">
    <property type="protein sequence ID" value="KAF2184962.1"/>
    <property type="molecule type" value="Genomic_DNA"/>
</dbReference>
<dbReference type="OrthoDB" id="1049195at2759"/>
<reference evidence="1" key="1">
    <citation type="journal article" date="2020" name="Stud. Mycol.">
        <title>101 Dothideomycetes genomes: a test case for predicting lifestyles and emergence of pathogens.</title>
        <authorList>
            <person name="Haridas S."/>
            <person name="Albert R."/>
            <person name="Binder M."/>
            <person name="Bloem J."/>
            <person name="Labutti K."/>
            <person name="Salamov A."/>
            <person name="Andreopoulos B."/>
            <person name="Baker S."/>
            <person name="Barry K."/>
            <person name="Bills G."/>
            <person name="Bluhm B."/>
            <person name="Cannon C."/>
            <person name="Castanera R."/>
            <person name="Culley D."/>
            <person name="Daum C."/>
            <person name="Ezra D."/>
            <person name="Gonzalez J."/>
            <person name="Henrissat B."/>
            <person name="Kuo A."/>
            <person name="Liang C."/>
            <person name="Lipzen A."/>
            <person name="Lutzoni F."/>
            <person name="Magnuson J."/>
            <person name="Mondo S."/>
            <person name="Nolan M."/>
            <person name="Ohm R."/>
            <person name="Pangilinan J."/>
            <person name="Park H.-J."/>
            <person name="Ramirez L."/>
            <person name="Alfaro M."/>
            <person name="Sun H."/>
            <person name="Tritt A."/>
            <person name="Yoshinaga Y."/>
            <person name="Zwiers L.-H."/>
            <person name="Turgeon B."/>
            <person name="Goodwin S."/>
            <person name="Spatafora J."/>
            <person name="Crous P."/>
            <person name="Grigoriev I."/>
        </authorList>
    </citation>
    <scope>NUCLEOTIDE SEQUENCE</scope>
    <source>
        <strain evidence="1">CBS 207.26</strain>
    </source>
</reference>
<gene>
    <name evidence="1" type="ORF">K469DRAFT_479106</name>
</gene>
<dbReference type="SUPFAM" id="SSF54928">
    <property type="entry name" value="RNA-binding domain, RBD"/>
    <property type="match status" value="1"/>
</dbReference>
<name>A0A6A6E2L6_9PEZI</name>
<organism evidence="1 2">
    <name type="scientific">Zopfia rhizophila CBS 207.26</name>
    <dbReference type="NCBI Taxonomy" id="1314779"/>
    <lineage>
        <taxon>Eukaryota</taxon>
        <taxon>Fungi</taxon>
        <taxon>Dikarya</taxon>
        <taxon>Ascomycota</taxon>
        <taxon>Pezizomycotina</taxon>
        <taxon>Dothideomycetes</taxon>
        <taxon>Dothideomycetes incertae sedis</taxon>
        <taxon>Zopfiaceae</taxon>
        <taxon>Zopfia</taxon>
    </lineage>
</organism>
<evidence type="ECO:0000313" key="2">
    <source>
        <dbReference type="Proteomes" id="UP000800200"/>
    </source>
</evidence>
<keyword evidence="2" id="KW-1185">Reference proteome</keyword>
<feature type="non-terminal residue" evidence="1">
    <location>
        <position position="1"/>
    </location>
</feature>
<evidence type="ECO:0008006" key="3">
    <source>
        <dbReference type="Google" id="ProtNLM"/>
    </source>
</evidence>
<dbReference type="AlphaFoldDB" id="A0A6A6E2L6"/>
<evidence type="ECO:0000313" key="1">
    <source>
        <dbReference type="EMBL" id="KAF2184962.1"/>
    </source>
</evidence>
<accession>A0A6A6E2L6</accession>
<proteinExistence type="predicted"/>
<dbReference type="Proteomes" id="UP000800200">
    <property type="component" value="Unassembled WGS sequence"/>
</dbReference>
<feature type="non-terminal residue" evidence="1">
    <location>
        <position position="56"/>
    </location>
</feature>
<dbReference type="InterPro" id="IPR035979">
    <property type="entry name" value="RBD_domain_sf"/>
</dbReference>
<protein>
    <recommendedName>
        <fullName evidence="3">RRM domain-containing protein</fullName>
    </recommendedName>
</protein>